<accession>A0AAV9VK67</accession>
<feature type="region of interest" description="Disordered" evidence="1">
    <location>
        <begin position="1"/>
        <end position="66"/>
    </location>
</feature>
<feature type="compositionally biased region" description="Polar residues" evidence="1">
    <location>
        <begin position="108"/>
        <end position="118"/>
    </location>
</feature>
<organism evidence="3 4">
    <name type="scientific">Orbilia blumenaviensis</name>
    <dbReference type="NCBI Taxonomy" id="1796055"/>
    <lineage>
        <taxon>Eukaryota</taxon>
        <taxon>Fungi</taxon>
        <taxon>Dikarya</taxon>
        <taxon>Ascomycota</taxon>
        <taxon>Pezizomycotina</taxon>
        <taxon>Orbiliomycetes</taxon>
        <taxon>Orbiliales</taxon>
        <taxon>Orbiliaceae</taxon>
        <taxon>Orbilia</taxon>
    </lineage>
</organism>
<feature type="domain" description="H-type lectin" evidence="2">
    <location>
        <begin position="699"/>
        <end position="750"/>
    </location>
</feature>
<dbReference type="AlphaFoldDB" id="A0AAV9VK67"/>
<dbReference type="InterPro" id="IPR019019">
    <property type="entry name" value="H-type_lectin_domain"/>
</dbReference>
<dbReference type="GO" id="GO:0030246">
    <property type="term" value="F:carbohydrate binding"/>
    <property type="evidence" value="ECO:0007669"/>
    <property type="project" value="InterPro"/>
</dbReference>
<reference evidence="3 4" key="1">
    <citation type="submission" date="2019-10" db="EMBL/GenBank/DDBJ databases">
        <authorList>
            <person name="Palmer J.M."/>
        </authorList>
    </citation>
    <scope>NUCLEOTIDE SEQUENCE [LARGE SCALE GENOMIC DNA]</scope>
    <source>
        <strain evidence="3 4">TWF730</strain>
    </source>
</reference>
<name>A0AAV9VK67_9PEZI</name>
<feature type="region of interest" description="Disordered" evidence="1">
    <location>
        <begin position="79"/>
        <end position="171"/>
    </location>
</feature>
<protein>
    <recommendedName>
        <fullName evidence="2">H-type lectin domain-containing protein</fullName>
    </recommendedName>
</protein>
<evidence type="ECO:0000256" key="1">
    <source>
        <dbReference type="SAM" id="MobiDB-lite"/>
    </source>
</evidence>
<feature type="compositionally biased region" description="Low complexity" evidence="1">
    <location>
        <begin position="133"/>
        <end position="158"/>
    </location>
</feature>
<dbReference type="Proteomes" id="UP001373714">
    <property type="component" value="Unassembled WGS sequence"/>
</dbReference>
<sequence>MKDITIAMRPPDTGRIGATGRSDTPVPGLRRYIKPRAGSESSASSSRNVVRMKSPPPISHMVGGMGLQQSILDGYKRPSLSSESLRDMSDSTLLSPPGSWRDREKNNKSPFTESSTSSEMRKRKGQGLIVGASVPSSTTSKPSISSTSSKRGSSPTPSAFSGPDEDDPGFGLAKLRIRHGEPIPKRDWGSASDGSMPGQKVLFMTRFVTSLSDITEDMNISAARTVKRGRIDGHGGGSFIDVEKFKQADLNFYIRVRVTNQKIDVRDALQFDPEWVIEDGFTECFGDTFISGFIDGGEFNALLSIRVLNKAKVKDIEAGVESVFGNSLFTLDSLGKEEWERRDIDNSCEINVSAVWSGGGRLKSSEKQWPIHSLMEAAANFPDLVANEPHRIYAILTSYPYLQSFYDGAGELQIPFAPYSHAIQRSKVLLNAYLDYKSLRQRLDEDIADIQNGDKVFQTKEYFRRPSVQPRRDVSSAEDDTKFAHTIGELDQAIKAASHQMRAIMEEVDTLVRAPETAMEKRGETFQDPDVFRSRLPKVLPKTTKDIVARSAVVVQSDESELFLVSSGGSKANMTSGKIVPRVEEAENYHYAGSYSFVKNIQESSHMAKKVRNETQDQLPPRVFTGIRQLAAPSEAFTDPSLRFRMYSTNETAKGFDCCFHDWSNKQITNATFDVLAVNRSDQNFLTDSVEGRGVREWSIKFSKPFRRAPEIVIWLTGVDINRMAEAACTVDLEFRAVTTTGFRFLPRIPNPEIWSSFSWLAYNPDVGGITSGFLEFGSGKHDYGKNGRVEFPSGTFSQRPRVLAALHGFSLFPMAEDEYPSAKNTAEGHIATVPKGEIELEIGKTTMDGFNWVFRAAVPKGCKVIMQWVALA</sequence>
<dbReference type="EMBL" id="JAVHNS010000002">
    <property type="protein sequence ID" value="KAK6361232.1"/>
    <property type="molecule type" value="Genomic_DNA"/>
</dbReference>
<evidence type="ECO:0000313" key="4">
    <source>
        <dbReference type="Proteomes" id="UP001373714"/>
    </source>
</evidence>
<dbReference type="Pfam" id="PF09458">
    <property type="entry name" value="H_lectin"/>
    <property type="match status" value="1"/>
</dbReference>
<proteinExistence type="predicted"/>
<keyword evidence="4" id="KW-1185">Reference proteome</keyword>
<comment type="caution">
    <text evidence="3">The sequence shown here is derived from an EMBL/GenBank/DDBJ whole genome shotgun (WGS) entry which is preliminary data.</text>
</comment>
<dbReference type="Gene3D" id="2.60.40.2080">
    <property type="match status" value="2"/>
</dbReference>
<gene>
    <name evidence="3" type="ORF">TWF730_004974</name>
</gene>
<dbReference type="GO" id="GO:0007155">
    <property type="term" value="P:cell adhesion"/>
    <property type="evidence" value="ECO:0007669"/>
    <property type="project" value="InterPro"/>
</dbReference>
<evidence type="ECO:0000259" key="2">
    <source>
        <dbReference type="Pfam" id="PF09458"/>
    </source>
</evidence>
<dbReference type="InterPro" id="IPR037221">
    <property type="entry name" value="H-type_lectin_dom_sf"/>
</dbReference>
<dbReference type="SUPFAM" id="SSF141086">
    <property type="entry name" value="Agglutinin HPA-like"/>
    <property type="match status" value="1"/>
</dbReference>
<evidence type="ECO:0000313" key="3">
    <source>
        <dbReference type="EMBL" id="KAK6361232.1"/>
    </source>
</evidence>